<dbReference type="RefSeq" id="WP_092449104.1">
    <property type="nucleotide sequence ID" value="NZ_BKAC01000004.1"/>
</dbReference>
<evidence type="ECO:0000313" key="4">
    <source>
        <dbReference type="EMBL" id="SFH44228.1"/>
    </source>
</evidence>
<proteinExistence type="predicted"/>
<protein>
    <submittedName>
        <fullName evidence="5">Shikimate dehydrogenase</fullName>
    </submittedName>
</protein>
<comment type="caution">
    <text evidence="5">The sequence shown here is derived from an EMBL/GenBank/DDBJ whole genome shotgun (WGS) entry which is preliminary data.</text>
</comment>
<reference evidence="4 6" key="1">
    <citation type="submission" date="2016-10" db="EMBL/GenBank/DDBJ databases">
        <authorList>
            <person name="Varghese N."/>
            <person name="Submissions S."/>
        </authorList>
    </citation>
    <scope>NUCLEOTIDE SEQUENCE [LARGE SCALE GENOMIC DNA]</scope>
    <source>
        <strain evidence="4 6">GMCC 1.11211</strain>
    </source>
</reference>
<comment type="pathway">
    <text evidence="1">Metabolic intermediate biosynthesis; chorismate biosynthesis; chorismate from D-erythrose 4-phosphate and phosphoenolpyruvate: step 4/7.</text>
</comment>
<dbReference type="SUPFAM" id="SSF53223">
    <property type="entry name" value="Aminoacid dehydrogenase-like, N-terminal domain"/>
    <property type="match status" value="1"/>
</dbReference>
<dbReference type="InterPro" id="IPR036291">
    <property type="entry name" value="NAD(P)-bd_dom_sf"/>
</dbReference>
<sequence>MVDLTLNGAASNRLAVLGSPIKHSRSPLLHRAAYWQLGLDWSYDAVEVKAGSLAMFLSSIGPDWRGLSLTMPLKHEVLPFIDDCDRVARLTGSVNTVLLRQVAGRGTLTGYNTDVAGLVRALAEGGVTRAKHVTLLGAGATAASALMTAAELGAEFVSVLVRDLPKAQPLVELGRSLGVVVDLSDFSGSGGNGSDLVISTLPGGTVLPTPLPLELRERATLFDVAYSPWPSGVAREWESAGGTVLNGLGMLLHQALIQVRVFVTADPFEPLPGEPDVLAAMRSALTRDAAPGDTGSHDAVER</sequence>
<dbReference type="GO" id="GO:0004764">
    <property type="term" value="F:shikimate 3-dehydrogenase (NADP+) activity"/>
    <property type="evidence" value="ECO:0007669"/>
    <property type="project" value="InterPro"/>
</dbReference>
<dbReference type="Gene3D" id="3.40.50.720">
    <property type="entry name" value="NAD(P)-binding Rossmann-like Domain"/>
    <property type="match status" value="1"/>
</dbReference>
<organism evidence="5 7">
    <name type="scientific">Cryobacterium levicorallinum</name>
    <dbReference type="NCBI Taxonomy" id="995038"/>
    <lineage>
        <taxon>Bacteria</taxon>
        <taxon>Bacillati</taxon>
        <taxon>Actinomycetota</taxon>
        <taxon>Actinomycetes</taxon>
        <taxon>Micrococcales</taxon>
        <taxon>Microbacteriaceae</taxon>
        <taxon>Cryobacterium</taxon>
    </lineage>
</organism>
<dbReference type="PANTHER" id="PTHR21089">
    <property type="entry name" value="SHIKIMATE DEHYDROGENASE"/>
    <property type="match status" value="1"/>
</dbReference>
<dbReference type="Pfam" id="PF08501">
    <property type="entry name" value="Shikimate_dh_N"/>
    <property type="match status" value="1"/>
</dbReference>
<dbReference type="InterPro" id="IPR013708">
    <property type="entry name" value="Shikimate_DH-bd_N"/>
</dbReference>
<name>A0A1I3A2J9_9MICO</name>
<dbReference type="InterPro" id="IPR046346">
    <property type="entry name" value="Aminoacid_DH-like_N_sf"/>
</dbReference>
<evidence type="ECO:0000256" key="2">
    <source>
        <dbReference type="ARBA" id="ARBA00023141"/>
    </source>
</evidence>
<dbReference type="GO" id="GO:0019632">
    <property type="term" value="P:shikimate metabolic process"/>
    <property type="evidence" value="ECO:0007669"/>
    <property type="project" value="TreeGrafter"/>
</dbReference>
<dbReference type="GO" id="GO:0005829">
    <property type="term" value="C:cytosol"/>
    <property type="evidence" value="ECO:0007669"/>
    <property type="project" value="TreeGrafter"/>
</dbReference>
<keyword evidence="2" id="KW-0057">Aromatic amino acid biosynthesis</keyword>
<gene>
    <name evidence="5" type="ORF">E3O11_12495</name>
    <name evidence="4" type="ORF">SAMN05216274_105139</name>
</gene>
<dbReference type="CDD" id="cd01065">
    <property type="entry name" value="NAD_bind_Shikimate_DH"/>
    <property type="match status" value="1"/>
</dbReference>
<accession>A0A1I3A2J9</accession>
<reference evidence="5 7" key="2">
    <citation type="submission" date="2019-03" db="EMBL/GenBank/DDBJ databases">
        <title>Genomics of glacier-inhabiting Cryobacterium strains.</title>
        <authorList>
            <person name="Liu Q."/>
            <person name="Xin Y.-H."/>
        </authorList>
    </citation>
    <scope>NUCLEOTIDE SEQUENCE [LARGE SCALE GENOMIC DNA]</scope>
    <source>
        <strain evidence="5 7">Hh34</strain>
    </source>
</reference>
<keyword evidence="6" id="KW-1185">Reference proteome</keyword>
<feature type="domain" description="Shikimate dehydrogenase substrate binding N-terminal" evidence="3">
    <location>
        <begin position="16"/>
        <end position="97"/>
    </location>
</feature>
<dbReference type="GO" id="GO:0009423">
    <property type="term" value="P:chorismate biosynthetic process"/>
    <property type="evidence" value="ECO:0007669"/>
    <property type="project" value="TreeGrafter"/>
</dbReference>
<dbReference type="Gene3D" id="3.40.50.10860">
    <property type="entry name" value="Leucine Dehydrogenase, chain A, domain 1"/>
    <property type="match status" value="1"/>
</dbReference>
<dbReference type="SUPFAM" id="SSF51735">
    <property type="entry name" value="NAD(P)-binding Rossmann-fold domains"/>
    <property type="match status" value="1"/>
</dbReference>
<evidence type="ECO:0000313" key="5">
    <source>
        <dbReference type="EMBL" id="TFB82695.1"/>
    </source>
</evidence>
<dbReference type="PANTHER" id="PTHR21089:SF1">
    <property type="entry name" value="BIFUNCTIONAL 3-DEHYDROQUINATE DEHYDRATASE_SHIKIMATE DEHYDROGENASE, CHLOROPLASTIC"/>
    <property type="match status" value="1"/>
</dbReference>
<dbReference type="EMBL" id="FOPW01000005">
    <property type="protein sequence ID" value="SFH44228.1"/>
    <property type="molecule type" value="Genomic_DNA"/>
</dbReference>
<evidence type="ECO:0000256" key="1">
    <source>
        <dbReference type="ARBA" id="ARBA00004871"/>
    </source>
</evidence>
<keyword evidence="2" id="KW-0028">Amino-acid biosynthesis</keyword>
<dbReference type="Proteomes" id="UP000297963">
    <property type="component" value="Unassembled WGS sequence"/>
</dbReference>
<dbReference type="GO" id="GO:0009073">
    <property type="term" value="P:aromatic amino acid family biosynthetic process"/>
    <property type="evidence" value="ECO:0007669"/>
    <property type="project" value="UniProtKB-KW"/>
</dbReference>
<dbReference type="InterPro" id="IPR022893">
    <property type="entry name" value="Shikimate_DH_fam"/>
</dbReference>
<dbReference type="EMBL" id="SOFE01000023">
    <property type="protein sequence ID" value="TFB82695.1"/>
    <property type="molecule type" value="Genomic_DNA"/>
</dbReference>
<evidence type="ECO:0000259" key="3">
    <source>
        <dbReference type="Pfam" id="PF08501"/>
    </source>
</evidence>
<dbReference type="STRING" id="995038.SAMN05216274_105139"/>
<evidence type="ECO:0000313" key="6">
    <source>
        <dbReference type="Proteomes" id="UP000199681"/>
    </source>
</evidence>
<dbReference type="GO" id="GO:0050661">
    <property type="term" value="F:NADP binding"/>
    <property type="evidence" value="ECO:0007669"/>
    <property type="project" value="TreeGrafter"/>
</dbReference>
<dbReference type="AlphaFoldDB" id="A0A1I3A2J9"/>
<dbReference type="Proteomes" id="UP000199681">
    <property type="component" value="Unassembled WGS sequence"/>
</dbReference>
<evidence type="ECO:0000313" key="7">
    <source>
        <dbReference type="Proteomes" id="UP000297963"/>
    </source>
</evidence>